<organism evidence="4 5">
    <name type="scientific">Aspergillus keveii</name>
    <dbReference type="NCBI Taxonomy" id="714993"/>
    <lineage>
        <taxon>Eukaryota</taxon>
        <taxon>Fungi</taxon>
        <taxon>Dikarya</taxon>
        <taxon>Ascomycota</taxon>
        <taxon>Pezizomycotina</taxon>
        <taxon>Eurotiomycetes</taxon>
        <taxon>Eurotiomycetidae</taxon>
        <taxon>Eurotiales</taxon>
        <taxon>Aspergillaceae</taxon>
        <taxon>Aspergillus</taxon>
        <taxon>Aspergillus subgen. Nidulantes</taxon>
    </lineage>
</organism>
<evidence type="ECO:0000256" key="2">
    <source>
        <dbReference type="ARBA" id="ARBA00023043"/>
    </source>
</evidence>
<dbReference type="Gene3D" id="1.25.40.20">
    <property type="entry name" value="Ankyrin repeat-containing domain"/>
    <property type="match status" value="1"/>
</dbReference>
<keyword evidence="2 3" id="KW-0040">ANK repeat</keyword>
<dbReference type="EMBL" id="JBFTWV010000274">
    <property type="protein sequence ID" value="KAL2783078.1"/>
    <property type="molecule type" value="Genomic_DNA"/>
</dbReference>
<dbReference type="PANTHER" id="PTHR24173">
    <property type="entry name" value="ANKYRIN REPEAT CONTAINING"/>
    <property type="match status" value="1"/>
</dbReference>
<proteinExistence type="predicted"/>
<evidence type="ECO:0000256" key="1">
    <source>
        <dbReference type="ARBA" id="ARBA00022737"/>
    </source>
</evidence>
<protein>
    <submittedName>
        <fullName evidence="4">Ankyrin repeat-containing domain protein</fullName>
    </submittedName>
</protein>
<dbReference type="SMART" id="SM00248">
    <property type="entry name" value="ANK"/>
    <property type="match status" value="5"/>
</dbReference>
<dbReference type="Pfam" id="PF12796">
    <property type="entry name" value="Ank_2"/>
    <property type="match status" value="1"/>
</dbReference>
<evidence type="ECO:0000313" key="5">
    <source>
        <dbReference type="Proteomes" id="UP001610563"/>
    </source>
</evidence>
<keyword evidence="1" id="KW-0677">Repeat</keyword>
<dbReference type="Proteomes" id="UP001610563">
    <property type="component" value="Unassembled WGS sequence"/>
</dbReference>
<evidence type="ECO:0000256" key="3">
    <source>
        <dbReference type="PROSITE-ProRule" id="PRU00023"/>
    </source>
</evidence>
<dbReference type="SUPFAM" id="SSF48403">
    <property type="entry name" value="Ankyrin repeat"/>
    <property type="match status" value="1"/>
</dbReference>
<dbReference type="PROSITE" id="PS50297">
    <property type="entry name" value="ANK_REP_REGION"/>
    <property type="match status" value="1"/>
</dbReference>
<accession>A0ABR4FIL3</accession>
<dbReference type="PROSITE" id="PS50088">
    <property type="entry name" value="ANK_REPEAT"/>
    <property type="match status" value="1"/>
</dbReference>
<feature type="repeat" description="ANK" evidence="3">
    <location>
        <begin position="147"/>
        <end position="179"/>
    </location>
</feature>
<keyword evidence="5" id="KW-1185">Reference proteome</keyword>
<sequence>MSQSDNTLVGSDEFFAQDTLTGCKKSDPDSKGDIPFVEKVREIITADDYLKFEQLLDTGLAVDTILSPETGYLQHVTGAAYTPLLFAAFSNSVKIVEGLAGQKLEVLSQATEHGYTAFHIAASYGRAAVMVTLFAMDPKFLESRTTLGLTAVMAASLLGEVSSIQWLLQVGADVTMRDYHGRTALHMACSRCSPDHEAICELLLEALFEGPSNGKEEAAIETLILADKYGKTPLLEAVKFMYGNAKPILLLLSTRVYFPPCPTHDEAILCEDEEAFIIEFTLKDWKRGAGRAERLRFGEAVSYWAMLNGRSDLLEINSDIAFNRGGAS</sequence>
<reference evidence="4 5" key="1">
    <citation type="submission" date="2024-07" db="EMBL/GenBank/DDBJ databases">
        <title>Section-level genome sequencing and comparative genomics of Aspergillus sections Usti and Cavernicolus.</title>
        <authorList>
            <consortium name="Lawrence Berkeley National Laboratory"/>
            <person name="Nybo J.L."/>
            <person name="Vesth T.C."/>
            <person name="Theobald S."/>
            <person name="Frisvad J.C."/>
            <person name="Larsen T.O."/>
            <person name="Kjaerboelling I."/>
            <person name="Rothschild-Mancinelli K."/>
            <person name="Lyhne E.K."/>
            <person name="Kogle M.E."/>
            <person name="Barry K."/>
            <person name="Clum A."/>
            <person name="Na H."/>
            <person name="Ledsgaard L."/>
            <person name="Lin J."/>
            <person name="Lipzen A."/>
            <person name="Kuo A."/>
            <person name="Riley R."/>
            <person name="Mondo S."/>
            <person name="Labutti K."/>
            <person name="Haridas S."/>
            <person name="Pangalinan J."/>
            <person name="Salamov A.A."/>
            <person name="Simmons B.A."/>
            <person name="Magnuson J.K."/>
            <person name="Chen J."/>
            <person name="Drula E."/>
            <person name="Henrissat B."/>
            <person name="Wiebenga A."/>
            <person name="Lubbers R.J."/>
            <person name="Gomes A.C."/>
            <person name="Makela M.R."/>
            <person name="Stajich J."/>
            <person name="Grigoriev I.V."/>
            <person name="Mortensen U.H."/>
            <person name="De Vries R.P."/>
            <person name="Baker S.E."/>
            <person name="Andersen M.R."/>
        </authorList>
    </citation>
    <scope>NUCLEOTIDE SEQUENCE [LARGE SCALE GENOMIC DNA]</scope>
    <source>
        <strain evidence="4 5">CBS 209.92</strain>
    </source>
</reference>
<comment type="caution">
    <text evidence="4">The sequence shown here is derived from an EMBL/GenBank/DDBJ whole genome shotgun (WGS) entry which is preliminary data.</text>
</comment>
<gene>
    <name evidence="4" type="ORF">BJX66DRAFT_345274</name>
</gene>
<name>A0ABR4FIL3_9EURO</name>
<evidence type="ECO:0000313" key="4">
    <source>
        <dbReference type="EMBL" id="KAL2783078.1"/>
    </source>
</evidence>
<dbReference type="InterPro" id="IPR002110">
    <property type="entry name" value="Ankyrin_rpt"/>
</dbReference>
<dbReference type="PANTHER" id="PTHR24173:SF74">
    <property type="entry name" value="ANKYRIN REPEAT DOMAIN-CONTAINING PROTEIN 16"/>
    <property type="match status" value="1"/>
</dbReference>
<dbReference type="InterPro" id="IPR036770">
    <property type="entry name" value="Ankyrin_rpt-contain_sf"/>
</dbReference>